<dbReference type="GO" id="GO:0016020">
    <property type="term" value="C:membrane"/>
    <property type="evidence" value="ECO:0007669"/>
    <property type="project" value="UniProtKB-UniRule"/>
</dbReference>
<dbReference type="SUPFAM" id="SSF56925">
    <property type="entry name" value="OMPA-like"/>
    <property type="match status" value="1"/>
</dbReference>
<evidence type="ECO:0000313" key="4">
    <source>
        <dbReference type="EMBL" id="QNF32039.1"/>
    </source>
</evidence>
<keyword evidence="1" id="KW-0472">Membrane</keyword>
<dbReference type="KEGG" id="aswu:HUW51_04590"/>
<protein>
    <submittedName>
        <fullName evidence="4">OmpA family protein</fullName>
    </submittedName>
</protein>
<feature type="compositionally biased region" description="Polar residues" evidence="2">
    <location>
        <begin position="400"/>
        <end position="411"/>
    </location>
</feature>
<evidence type="ECO:0000313" key="5">
    <source>
        <dbReference type="Proteomes" id="UP000515237"/>
    </source>
</evidence>
<dbReference type="PANTHER" id="PTHR30329:SF21">
    <property type="entry name" value="LIPOPROTEIN YIAD-RELATED"/>
    <property type="match status" value="1"/>
</dbReference>
<dbReference type="PROSITE" id="PS51123">
    <property type="entry name" value="OMPA_2"/>
    <property type="match status" value="1"/>
</dbReference>
<dbReference type="Pfam" id="PF00691">
    <property type="entry name" value="OmpA"/>
    <property type="match status" value="1"/>
</dbReference>
<reference evidence="4 5" key="1">
    <citation type="journal article" date="2018" name="Int. J. Syst. Evol. Microbiol.">
        <title>Adhaeribacter swui sp. nov., isolated from wet mud.</title>
        <authorList>
            <person name="Kim D.U."/>
            <person name="Kim K.W."/>
            <person name="Kang M.S."/>
            <person name="Kim J.Y."/>
            <person name="Jang J.H."/>
            <person name="Kim M.K."/>
        </authorList>
    </citation>
    <scope>NUCLEOTIDE SEQUENCE [LARGE SCALE GENOMIC DNA]</scope>
    <source>
        <strain evidence="4 5">KCTC 52873</strain>
    </source>
</reference>
<evidence type="ECO:0000259" key="3">
    <source>
        <dbReference type="PROSITE" id="PS51123"/>
    </source>
</evidence>
<keyword evidence="5" id="KW-1185">Reference proteome</keyword>
<dbReference type="InterPro" id="IPR036737">
    <property type="entry name" value="OmpA-like_sf"/>
</dbReference>
<proteinExistence type="predicted"/>
<evidence type="ECO:0000256" key="2">
    <source>
        <dbReference type="SAM" id="MobiDB-lite"/>
    </source>
</evidence>
<dbReference type="CDD" id="cd07185">
    <property type="entry name" value="OmpA_C-like"/>
    <property type="match status" value="1"/>
</dbReference>
<dbReference type="InterPro" id="IPR050330">
    <property type="entry name" value="Bact_OuterMem_StrucFunc"/>
</dbReference>
<dbReference type="Proteomes" id="UP000515237">
    <property type="component" value="Chromosome"/>
</dbReference>
<gene>
    <name evidence="4" type="ORF">HUW51_04590</name>
</gene>
<dbReference type="Gene3D" id="2.40.160.20">
    <property type="match status" value="1"/>
</dbReference>
<dbReference type="SUPFAM" id="SSF103088">
    <property type="entry name" value="OmpA-like"/>
    <property type="match status" value="1"/>
</dbReference>
<dbReference type="RefSeq" id="WP_185272822.1">
    <property type="nucleotide sequence ID" value="NZ_CP055156.1"/>
</dbReference>
<dbReference type="InterPro" id="IPR006665">
    <property type="entry name" value="OmpA-like"/>
</dbReference>
<feature type="domain" description="OmpA-like" evidence="3">
    <location>
        <begin position="525"/>
        <end position="635"/>
    </location>
</feature>
<dbReference type="AlphaFoldDB" id="A0A7G7G4F5"/>
<accession>A0A7G7G4F5</accession>
<feature type="region of interest" description="Disordered" evidence="2">
    <location>
        <begin position="388"/>
        <end position="413"/>
    </location>
</feature>
<dbReference type="InterPro" id="IPR011250">
    <property type="entry name" value="OMP/PagP_B-barrel"/>
</dbReference>
<name>A0A7G7G4F5_9BACT</name>
<evidence type="ECO:0000256" key="1">
    <source>
        <dbReference type="PROSITE-ProRule" id="PRU00473"/>
    </source>
</evidence>
<sequence>MKKLLLFWLLVLGGLKSYAQHDLYNWHVKAYAGLGHYFNPDLKTIDYLQPDENFWYRLEIGHSLGKSFGLSANASMGKIRGLAPLGGYFTADSRMTALRLYFYTDNGWLLKENALVAPYVFGGYGLSTLKDAPTNDKYQQALPFGLGFKFRIADRWQLDLQTEAVYHTTASANDIIARQNKYNNSFLYTGVALAYNFGFKPSSFKAARFYSSFQQPLPPETATTARSVLTNSTITPLAPLPIDSVAPTTGVNQIVDTTISKLQTRTTTLDSPDFRSAVPRLVVIRDTVKVRDNSYGAIPDTSSTTTFRRQIQDSITNVNQKRLAAQTKARSHDSVLTAAQRKVVADRAKALNDRDRALAEYDQRTRRANALRQAELDRSRESLNRTSAYRTNPRPAPVYQTPSPVYNNSRTPVVPVNPSATVLLDNDRKDLDEVNRKNLQLRYAYDSLNALRSRDTAQNAQVRRQNSVAYNNLNSQLMRYMQDQATLNDSLRQRLNLYENQLRRSPKLVAPVPATNNVTTSGSDLPGREIKFDSTIFFNKNSNQILPLNFNNLLGCATYLKANPNQKIQLTGYADKSGKPEYNLILSRRRVEAVSEFLQYRGIDKERILMQYFGEENSTDPVVTLDRKVILRILN</sequence>
<dbReference type="EMBL" id="CP055156">
    <property type="protein sequence ID" value="QNF32039.1"/>
    <property type="molecule type" value="Genomic_DNA"/>
</dbReference>
<dbReference type="PANTHER" id="PTHR30329">
    <property type="entry name" value="STATOR ELEMENT OF FLAGELLAR MOTOR COMPLEX"/>
    <property type="match status" value="1"/>
</dbReference>
<dbReference type="Gene3D" id="3.30.1330.60">
    <property type="entry name" value="OmpA-like domain"/>
    <property type="match status" value="1"/>
</dbReference>
<organism evidence="4 5">
    <name type="scientific">Adhaeribacter swui</name>
    <dbReference type="NCBI Taxonomy" id="2086471"/>
    <lineage>
        <taxon>Bacteria</taxon>
        <taxon>Pseudomonadati</taxon>
        <taxon>Bacteroidota</taxon>
        <taxon>Cytophagia</taxon>
        <taxon>Cytophagales</taxon>
        <taxon>Hymenobacteraceae</taxon>
        <taxon>Adhaeribacter</taxon>
    </lineage>
</organism>